<comment type="caution">
    <text evidence="1">The sequence shown here is derived from an EMBL/GenBank/DDBJ whole genome shotgun (WGS) entry which is preliminary data.</text>
</comment>
<gene>
    <name evidence="1" type="ORF">V6N12_049043</name>
</gene>
<evidence type="ECO:0000313" key="2">
    <source>
        <dbReference type="Proteomes" id="UP001472677"/>
    </source>
</evidence>
<protein>
    <submittedName>
        <fullName evidence="1">Uncharacterized protein</fullName>
    </submittedName>
</protein>
<reference evidence="1 2" key="1">
    <citation type="journal article" date="2024" name="G3 (Bethesda)">
        <title>Genome assembly of Hibiscus sabdariffa L. provides insights into metabolisms of medicinal natural products.</title>
        <authorList>
            <person name="Kim T."/>
        </authorList>
    </citation>
    <scope>NUCLEOTIDE SEQUENCE [LARGE SCALE GENOMIC DNA]</scope>
    <source>
        <strain evidence="1">TK-2024</strain>
        <tissue evidence="1">Old leaves</tissue>
    </source>
</reference>
<sequence>MNYILRAVSINLAAIQVCKVPSSSFHISKKATMQYEPKENSNSLRNLKLPHSLPARVGSIISRGPNVIISRIHGECPTILQPLARYVRASITIRWQLGRNLLKQMLWKQSSQAFLVLVA</sequence>
<name>A0ABR2EJ15_9ROSI</name>
<evidence type="ECO:0000313" key="1">
    <source>
        <dbReference type="EMBL" id="KAK8561988.1"/>
    </source>
</evidence>
<keyword evidence="2" id="KW-1185">Reference proteome</keyword>
<dbReference type="EMBL" id="JBBPBM010000013">
    <property type="protein sequence ID" value="KAK8561988.1"/>
    <property type="molecule type" value="Genomic_DNA"/>
</dbReference>
<accession>A0ABR2EJ15</accession>
<dbReference type="Proteomes" id="UP001472677">
    <property type="component" value="Unassembled WGS sequence"/>
</dbReference>
<organism evidence="1 2">
    <name type="scientific">Hibiscus sabdariffa</name>
    <name type="common">roselle</name>
    <dbReference type="NCBI Taxonomy" id="183260"/>
    <lineage>
        <taxon>Eukaryota</taxon>
        <taxon>Viridiplantae</taxon>
        <taxon>Streptophyta</taxon>
        <taxon>Embryophyta</taxon>
        <taxon>Tracheophyta</taxon>
        <taxon>Spermatophyta</taxon>
        <taxon>Magnoliopsida</taxon>
        <taxon>eudicotyledons</taxon>
        <taxon>Gunneridae</taxon>
        <taxon>Pentapetalae</taxon>
        <taxon>rosids</taxon>
        <taxon>malvids</taxon>
        <taxon>Malvales</taxon>
        <taxon>Malvaceae</taxon>
        <taxon>Malvoideae</taxon>
        <taxon>Hibiscus</taxon>
    </lineage>
</organism>
<proteinExistence type="predicted"/>